<feature type="domain" description="Peptidase A1" evidence="11">
    <location>
        <begin position="66"/>
        <end position="414"/>
    </location>
</feature>
<keyword evidence="9" id="KW-0472">Membrane</keyword>
<comment type="similarity">
    <text evidence="1 7">Belongs to the peptidase A1 family.</text>
</comment>
<evidence type="ECO:0000256" key="2">
    <source>
        <dbReference type="ARBA" id="ARBA00022670"/>
    </source>
</evidence>
<feature type="transmembrane region" description="Helical" evidence="9">
    <location>
        <begin position="495"/>
        <end position="515"/>
    </location>
</feature>
<feature type="signal peptide" evidence="10">
    <location>
        <begin position="1"/>
        <end position="18"/>
    </location>
</feature>
<evidence type="ECO:0000313" key="13">
    <source>
        <dbReference type="Proteomes" id="UP000275385"/>
    </source>
</evidence>
<dbReference type="EMBL" id="QVQW01000045">
    <property type="protein sequence ID" value="RKU43247.1"/>
    <property type="molecule type" value="Genomic_DNA"/>
</dbReference>
<dbReference type="PANTHER" id="PTHR47966:SF65">
    <property type="entry name" value="ASPARTIC-TYPE ENDOPEPTIDASE"/>
    <property type="match status" value="1"/>
</dbReference>
<accession>A0A420Y5Y4</accession>
<evidence type="ECO:0000313" key="12">
    <source>
        <dbReference type="EMBL" id="RKU43247.1"/>
    </source>
</evidence>
<evidence type="ECO:0000256" key="7">
    <source>
        <dbReference type="RuleBase" id="RU000454"/>
    </source>
</evidence>
<dbReference type="InterPro" id="IPR001461">
    <property type="entry name" value="Aspartic_peptidase_A1"/>
</dbReference>
<keyword evidence="9" id="KW-1133">Transmembrane helix</keyword>
<evidence type="ECO:0000256" key="5">
    <source>
        <dbReference type="ARBA" id="ARBA00022801"/>
    </source>
</evidence>
<dbReference type="Proteomes" id="UP000275385">
    <property type="component" value="Unassembled WGS sequence"/>
</dbReference>
<sequence>MKFVAAATVAALAVAVSAQKTLEYEIKKGIPGLRMGRPLPPLVGKRFGKRDTLTSMIVNNITGGGYYIDVEVGTPGQPMTMILDTGSSDAWILDVEADLCHSKTLQEKHGDYCSPTYDSSKSSTYKLAVEDGFRIQYLDSSEATGDYITDDFKIANMTIKDLQMGLADKVAMGTGVLGIGFPENVAATDKYPNIIDQLAEQGVINSRAYSLYLNDRRSATGNILFGGIDTNKFMGELSVLPIQRYGLKYSHFVVSMSDLTLTYNGQEESALQAVVNSTGVRGASAILDSGTTLSYLPDKASTILVEALNAYTDYAKTGLTFIDCGLLSSDMKLTFVFNHTTSIVVPVQEMVLDMLDGLDEYFPPDLPFDDVCLFGIQSTNSFGDDMGATSLLGDTFLRSAYVVYDLDHKQIGMAQANWNSTETQILELSSDSDSLPAATGVQDGQATTTATDTVKPSRTAGGGSSTTDAGKETVTVTSTPVMNAARAISTAGVDVLGVMVLAGVFSIFGGGVLFML</sequence>
<keyword evidence="13" id="KW-1185">Reference proteome</keyword>
<evidence type="ECO:0000256" key="8">
    <source>
        <dbReference type="SAM" id="MobiDB-lite"/>
    </source>
</evidence>
<dbReference type="PROSITE" id="PS00141">
    <property type="entry name" value="ASP_PROTEASE"/>
    <property type="match status" value="1"/>
</dbReference>
<evidence type="ECO:0000259" key="11">
    <source>
        <dbReference type="PROSITE" id="PS51767"/>
    </source>
</evidence>
<dbReference type="STRING" id="177199.A0A420Y5Y4"/>
<dbReference type="PROSITE" id="PS51767">
    <property type="entry name" value="PEPTIDASE_A1"/>
    <property type="match status" value="1"/>
</dbReference>
<name>A0A420Y5Y4_9PEZI</name>
<dbReference type="PRINTS" id="PR00792">
    <property type="entry name" value="PEPSIN"/>
</dbReference>
<evidence type="ECO:0000256" key="1">
    <source>
        <dbReference type="ARBA" id="ARBA00007447"/>
    </source>
</evidence>
<gene>
    <name evidence="12" type="ORF">DL546_004105</name>
</gene>
<evidence type="ECO:0000256" key="9">
    <source>
        <dbReference type="SAM" id="Phobius"/>
    </source>
</evidence>
<feature type="region of interest" description="Disordered" evidence="8">
    <location>
        <begin position="434"/>
        <end position="474"/>
    </location>
</feature>
<dbReference type="InterPro" id="IPR021109">
    <property type="entry name" value="Peptidase_aspartic_dom_sf"/>
</dbReference>
<protein>
    <recommendedName>
        <fullName evidence="11">Peptidase A1 domain-containing protein</fullName>
    </recommendedName>
</protein>
<dbReference type="SUPFAM" id="SSF50630">
    <property type="entry name" value="Acid proteases"/>
    <property type="match status" value="1"/>
</dbReference>
<dbReference type="InterPro" id="IPR033876">
    <property type="entry name" value="SAP-like"/>
</dbReference>
<feature type="chain" id="PRO_5018989961" description="Peptidase A1 domain-containing protein" evidence="10">
    <location>
        <begin position="19"/>
        <end position="516"/>
    </location>
</feature>
<dbReference type="AlphaFoldDB" id="A0A420Y5Y4"/>
<feature type="active site" evidence="6">
    <location>
        <position position="288"/>
    </location>
</feature>
<evidence type="ECO:0000256" key="6">
    <source>
        <dbReference type="PIRSR" id="PIRSR601461-1"/>
    </source>
</evidence>
<keyword evidence="9" id="KW-0812">Transmembrane</keyword>
<evidence type="ECO:0000256" key="10">
    <source>
        <dbReference type="SAM" id="SignalP"/>
    </source>
</evidence>
<dbReference type="Gene3D" id="2.40.70.10">
    <property type="entry name" value="Acid Proteases"/>
    <property type="match status" value="2"/>
</dbReference>
<dbReference type="InterPro" id="IPR001969">
    <property type="entry name" value="Aspartic_peptidase_AS"/>
</dbReference>
<keyword evidence="2 7" id="KW-0645">Protease</keyword>
<dbReference type="GO" id="GO:0004190">
    <property type="term" value="F:aspartic-type endopeptidase activity"/>
    <property type="evidence" value="ECO:0007669"/>
    <property type="project" value="UniProtKB-KW"/>
</dbReference>
<dbReference type="GO" id="GO:0006508">
    <property type="term" value="P:proteolysis"/>
    <property type="evidence" value="ECO:0007669"/>
    <property type="project" value="UniProtKB-KW"/>
</dbReference>
<evidence type="ECO:0000256" key="3">
    <source>
        <dbReference type="ARBA" id="ARBA00022729"/>
    </source>
</evidence>
<keyword evidence="4 7" id="KW-0064">Aspartyl protease</keyword>
<organism evidence="12 13">
    <name type="scientific">Coniochaeta pulveracea</name>
    <dbReference type="NCBI Taxonomy" id="177199"/>
    <lineage>
        <taxon>Eukaryota</taxon>
        <taxon>Fungi</taxon>
        <taxon>Dikarya</taxon>
        <taxon>Ascomycota</taxon>
        <taxon>Pezizomycotina</taxon>
        <taxon>Sordariomycetes</taxon>
        <taxon>Sordariomycetidae</taxon>
        <taxon>Coniochaetales</taxon>
        <taxon>Coniochaetaceae</taxon>
        <taxon>Coniochaeta</taxon>
    </lineage>
</organism>
<feature type="active site" evidence="6">
    <location>
        <position position="84"/>
    </location>
</feature>
<reference evidence="12 13" key="1">
    <citation type="submission" date="2018-08" db="EMBL/GenBank/DDBJ databases">
        <title>Draft genome of the lignicolous fungus Coniochaeta pulveracea.</title>
        <authorList>
            <person name="Borstlap C.J."/>
            <person name="De Witt R.N."/>
            <person name="Botha A."/>
            <person name="Volschenk H."/>
        </authorList>
    </citation>
    <scope>NUCLEOTIDE SEQUENCE [LARGE SCALE GENOMIC DNA]</scope>
    <source>
        <strain evidence="12 13">CAB683</strain>
    </source>
</reference>
<dbReference type="PANTHER" id="PTHR47966">
    <property type="entry name" value="BETA-SITE APP-CLEAVING ENZYME, ISOFORM A-RELATED"/>
    <property type="match status" value="1"/>
</dbReference>
<proteinExistence type="inferred from homology"/>
<dbReference type="CDD" id="cd05474">
    <property type="entry name" value="SAP_like"/>
    <property type="match status" value="1"/>
</dbReference>
<keyword evidence="5 7" id="KW-0378">Hydrolase</keyword>
<comment type="caution">
    <text evidence="12">The sequence shown here is derived from an EMBL/GenBank/DDBJ whole genome shotgun (WGS) entry which is preliminary data.</text>
</comment>
<evidence type="ECO:0000256" key="4">
    <source>
        <dbReference type="ARBA" id="ARBA00022750"/>
    </source>
</evidence>
<dbReference type="Pfam" id="PF00026">
    <property type="entry name" value="Asp"/>
    <property type="match status" value="1"/>
</dbReference>
<dbReference type="InterPro" id="IPR033121">
    <property type="entry name" value="PEPTIDASE_A1"/>
</dbReference>
<dbReference type="OrthoDB" id="771136at2759"/>
<feature type="compositionally biased region" description="Low complexity" evidence="8">
    <location>
        <begin position="437"/>
        <end position="459"/>
    </location>
</feature>
<keyword evidence="3 10" id="KW-0732">Signal</keyword>